<reference evidence="4" key="1">
    <citation type="submission" date="2021-01" db="EMBL/GenBank/DDBJ databases">
        <title>Whole genome shotgun sequence of Rugosimonospora africana NBRC 104875.</title>
        <authorList>
            <person name="Komaki H."/>
            <person name="Tamura T."/>
        </authorList>
    </citation>
    <scope>NUCLEOTIDE SEQUENCE</scope>
    <source>
        <strain evidence="4">NBRC 104875</strain>
    </source>
</reference>
<comment type="caution">
    <text evidence="4">The sequence shown here is derived from an EMBL/GenBank/DDBJ whole genome shotgun (WGS) entry which is preliminary data.</text>
</comment>
<evidence type="ECO:0000256" key="1">
    <source>
        <dbReference type="ARBA" id="ARBA00022737"/>
    </source>
</evidence>
<name>A0A8J3VV28_9ACTN</name>
<dbReference type="RefSeq" id="WP_203922949.1">
    <property type="nucleotide sequence ID" value="NZ_BONZ01000081.1"/>
</dbReference>
<dbReference type="Pfam" id="PF00023">
    <property type="entry name" value="Ank"/>
    <property type="match status" value="1"/>
</dbReference>
<evidence type="ECO:0000313" key="5">
    <source>
        <dbReference type="Proteomes" id="UP000642748"/>
    </source>
</evidence>
<proteinExistence type="predicted"/>
<dbReference type="PANTHER" id="PTHR24171">
    <property type="entry name" value="ANKYRIN REPEAT DOMAIN-CONTAINING PROTEIN 39-RELATED"/>
    <property type="match status" value="1"/>
</dbReference>
<dbReference type="PROSITE" id="PS50088">
    <property type="entry name" value="ANK_REPEAT"/>
    <property type="match status" value="1"/>
</dbReference>
<dbReference type="SUPFAM" id="SSF48403">
    <property type="entry name" value="Ankyrin repeat"/>
    <property type="match status" value="1"/>
</dbReference>
<feature type="repeat" description="ANK" evidence="3">
    <location>
        <begin position="342"/>
        <end position="374"/>
    </location>
</feature>
<dbReference type="InterPro" id="IPR002110">
    <property type="entry name" value="Ankyrin_rpt"/>
</dbReference>
<accession>A0A8J3VV28</accession>
<evidence type="ECO:0008006" key="6">
    <source>
        <dbReference type="Google" id="ProtNLM"/>
    </source>
</evidence>
<protein>
    <recommendedName>
        <fullName evidence="6">Ankyrin repeat-containing protein</fullName>
    </recommendedName>
</protein>
<dbReference type="EMBL" id="BONZ01000081">
    <property type="protein sequence ID" value="GIH19494.1"/>
    <property type="molecule type" value="Genomic_DNA"/>
</dbReference>
<evidence type="ECO:0000256" key="2">
    <source>
        <dbReference type="ARBA" id="ARBA00023043"/>
    </source>
</evidence>
<keyword evidence="2 3" id="KW-0040">ANK repeat</keyword>
<evidence type="ECO:0000256" key="3">
    <source>
        <dbReference type="PROSITE-ProRule" id="PRU00023"/>
    </source>
</evidence>
<evidence type="ECO:0000313" key="4">
    <source>
        <dbReference type="EMBL" id="GIH19494.1"/>
    </source>
</evidence>
<dbReference type="InterPro" id="IPR036770">
    <property type="entry name" value="Ankyrin_rpt-contain_sf"/>
</dbReference>
<keyword evidence="5" id="KW-1185">Reference proteome</keyword>
<dbReference type="AlphaFoldDB" id="A0A8J3VV28"/>
<organism evidence="4 5">
    <name type="scientific">Rugosimonospora africana</name>
    <dbReference type="NCBI Taxonomy" id="556532"/>
    <lineage>
        <taxon>Bacteria</taxon>
        <taxon>Bacillati</taxon>
        <taxon>Actinomycetota</taxon>
        <taxon>Actinomycetes</taxon>
        <taxon>Micromonosporales</taxon>
        <taxon>Micromonosporaceae</taxon>
        <taxon>Rugosimonospora</taxon>
    </lineage>
</organism>
<dbReference type="Gene3D" id="1.25.40.20">
    <property type="entry name" value="Ankyrin repeat-containing domain"/>
    <property type="match status" value="1"/>
</dbReference>
<keyword evidence="1" id="KW-0677">Repeat</keyword>
<gene>
    <name evidence="4" type="ORF">Raf01_76660</name>
</gene>
<sequence>MTAVARDPWRGTPPGHATAATVATCTRLRHGGDWRAACAAAGFHVDVDFDAARAAYGPDVVRRLTADLGELVPDLLWQYLPDLFHTRLSLDPRVVVLSPVARASGSPPKPPALVVTLASEPDTVRRPRLTLAHQDRLPRHSIRTLPAACWRAGAVAERRDAYTVPEPYAAGEVDALRVGAMSPDDLHPLVHDALYPDRVRAPVAPSWTWPPVRVRCGAVWHEVRIVDGRLDTPAHDDREIDREFTFGGLGGPMGGCASAVRAWRTGEGRLPKRLRWQRVDFFRHALYGHTDDVLAMLDAGFDVAARDGAGATLMHYLGRVDHRRLWPRLRAAGLPVDTRDHQGGTPLRHAVALQSEEVVTLLLDAGADPHAIDADRTSPIDRQEQYVEDYRRHRQLLPAQVPPSSILARLRATAAR</sequence>
<dbReference type="Proteomes" id="UP000642748">
    <property type="component" value="Unassembled WGS sequence"/>
</dbReference>
<dbReference type="PROSITE" id="PS50297">
    <property type="entry name" value="ANK_REP_REGION"/>
    <property type="match status" value="1"/>
</dbReference>